<organism evidence="1">
    <name type="scientific">Acinetobacter baumannii</name>
    <dbReference type="NCBI Taxonomy" id="470"/>
    <lineage>
        <taxon>Bacteria</taxon>
        <taxon>Pseudomonadati</taxon>
        <taxon>Pseudomonadota</taxon>
        <taxon>Gammaproteobacteria</taxon>
        <taxon>Moraxellales</taxon>
        <taxon>Moraxellaceae</taxon>
        <taxon>Acinetobacter</taxon>
        <taxon>Acinetobacter calcoaceticus/baumannii complex</taxon>
    </lineage>
</organism>
<name>A0A6A8BZ20_ACIBA</name>
<proteinExistence type="predicted"/>
<dbReference type="AlphaFoldDB" id="A0A6A8BZ20"/>
<gene>
    <name evidence="1" type="ORF">F4U06_15065</name>
</gene>
<accession>A0A6A8BZ20</accession>
<sequence>MSDSVPSKQGKYAAKRKTKSIKFDMYLDDPVEKHMFETWQKEPYKKQLFIKLYAEHLAKKDNT</sequence>
<reference evidence="1" key="1">
    <citation type="submission" date="2019-09" db="EMBL/GenBank/DDBJ databases">
        <title>Distinct mechanisms of dissemination of NDM-1 metallo-beta-betalactamase in Acinetobacter species spp. in Argentina.</title>
        <authorList>
            <person name="Maria R.S."/>
            <person name="Adams M.D."/>
        </authorList>
    </citation>
    <scope>NUCLEOTIDE SEQUENCE</scope>
    <source>
        <strain evidence="1">AMA47</strain>
    </source>
</reference>
<evidence type="ECO:0000313" key="1">
    <source>
        <dbReference type="EMBL" id="MQZ85487.1"/>
    </source>
</evidence>
<dbReference type="EMBL" id="VYSM01000039">
    <property type="protein sequence ID" value="MQZ85487.1"/>
    <property type="molecule type" value="Genomic_DNA"/>
</dbReference>
<protein>
    <submittedName>
        <fullName evidence="1">Uncharacterized protein</fullName>
    </submittedName>
</protein>
<dbReference type="RefSeq" id="WP_001285369.1">
    <property type="nucleotide sequence ID" value="NZ_CAXYNF010000008.1"/>
</dbReference>
<comment type="caution">
    <text evidence="1">The sequence shown here is derived from an EMBL/GenBank/DDBJ whole genome shotgun (WGS) entry which is preliminary data.</text>
</comment>